<dbReference type="PIRSF" id="PIRSF006278">
    <property type="entry name" value="ACCD_DCysDesulf"/>
    <property type="match status" value="1"/>
</dbReference>
<reference evidence="4 5" key="1">
    <citation type="journal article" date="2019" name="PLoS Negl. Trop. Dis.">
        <title>Revisiting the worldwide diversity of Leptospira species in the environment.</title>
        <authorList>
            <person name="Vincent A.T."/>
            <person name="Schiettekatte O."/>
            <person name="Bourhy P."/>
            <person name="Veyrier F.J."/>
            <person name="Picardeau M."/>
        </authorList>
    </citation>
    <scope>NUCLEOTIDE SEQUENCE [LARGE SCALE GENOMIC DNA]</scope>
    <source>
        <strain evidence="4 5">201702444</strain>
    </source>
</reference>
<comment type="similarity">
    <text evidence="2">Belongs to the ACC deaminase/D-cysteine desulfhydrase family.</text>
</comment>
<sequence length="292" mass="33282">MGIGTKSRKFFGIHSELKRRGTDNVILQGELHGNALAAFAFLFRSFGYQVRSIAYARDKSRTTPNSVLVRENSHSLTTYSSRFDWKRAVQEADALSFRNSNMIQNSNLQEPNLQKDNRKNSNIQEFEYSNGKIWGIIPEFGFCHSAAFGLDSLWKQIPIENYDRLVLDLGSGLTWLSALNFFQNRILISGISIGLSKKKMIPWLNDKKSILGLETLQIDPDCIYEPEDDFGFGSLNPEILEYCKTFEKKHTIQIEPIYSGQTLKTIEALIANGSWKGRILYIHQGGLLNFRI</sequence>
<dbReference type="GO" id="GO:0019148">
    <property type="term" value="F:D-cysteine desulfhydrase activity"/>
    <property type="evidence" value="ECO:0007669"/>
    <property type="project" value="TreeGrafter"/>
</dbReference>
<dbReference type="OrthoDB" id="346024at2"/>
<dbReference type="RefSeq" id="WP_135670512.1">
    <property type="nucleotide sequence ID" value="NZ_RQGN01000042.1"/>
</dbReference>
<dbReference type="AlphaFoldDB" id="A0A5F2BGF4"/>
<proteinExistence type="inferred from homology"/>
<evidence type="ECO:0000256" key="3">
    <source>
        <dbReference type="ARBA" id="ARBA00022898"/>
    </source>
</evidence>
<evidence type="ECO:0000313" key="5">
    <source>
        <dbReference type="Proteomes" id="UP000298429"/>
    </source>
</evidence>
<dbReference type="PANTHER" id="PTHR43780">
    <property type="entry name" value="1-AMINOCYCLOPROPANE-1-CARBOXYLATE DEAMINASE-RELATED"/>
    <property type="match status" value="1"/>
</dbReference>
<dbReference type="EMBL" id="RQGN01000042">
    <property type="protein sequence ID" value="TGM04666.1"/>
    <property type="molecule type" value="Genomic_DNA"/>
</dbReference>
<dbReference type="SUPFAM" id="SSF53686">
    <property type="entry name" value="Tryptophan synthase beta subunit-like PLP-dependent enzymes"/>
    <property type="match status" value="1"/>
</dbReference>
<gene>
    <name evidence="4" type="ORF">EHQ76_07675</name>
</gene>
<evidence type="ECO:0000256" key="2">
    <source>
        <dbReference type="ARBA" id="ARBA00008639"/>
    </source>
</evidence>
<evidence type="ECO:0000256" key="1">
    <source>
        <dbReference type="ARBA" id="ARBA00001933"/>
    </source>
</evidence>
<comment type="cofactor">
    <cofactor evidence="1">
        <name>pyridoxal 5'-phosphate</name>
        <dbReference type="ChEBI" id="CHEBI:597326"/>
    </cofactor>
</comment>
<dbReference type="InterPro" id="IPR036052">
    <property type="entry name" value="TrpB-like_PALP_sf"/>
</dbReference>
<name>A0A5F2BGF4_9LEPT</name>
<accession>A0A5F2BGF4</accession>
<dbReference type="Proteomes" id="UP000298429">
    <property type="component" value="Unassembled WGS sequence"/>
</dbReference>
<organism evidence="4 5">
    <name type="scientific">Leptospira barantonii</name>
    <dbReference type="NCBI Taxonomy" id="2023184"/>
    <lineage>
        <taxon>Bacteria</taxon>
        <taxon>Pseudomonadati</taxon>
        <taxon>Spirochaetota</taxon>
        <taxon>Spirochaetia</taxon>
        <taxon>Leptospirales</taxon>
        <taxon>Leptospiraceae</taxon>
        <taxon>Leptospira</taxon>
    </lineage>
</organism>
<comment type="caution">
    <text evidence="4">The sequence shown here is derived from an EMBL/GenBank/DDBJ whole genome shotgun (WGS) entry which is preliminary data.</text>
</comment>
<dbReference type="PANTHER" id="PTHR43780:SF2">
    <property type="entry name" value="1-AMINOCYCLOPROPANE-1-CARBOXYLATE DEAMINASE-RELATED"/>
    <property type="match status" value="1"/>
</dbReference>
<dbReference type="Gene3D" id="3.40.50.1100">
    <property type="match status" value="2"/>
</dbReference>
<dbReference type="InterPro" id="IPR027278">
    <property type="entry name" value="ACCD_DCysDesulf"/>
</dbReference>
<protein>
    <submittedName>
        <fullName evidence="4">1-aminocyclopropane-1-carboxylate deaminase</fullName>
    </submittedName>
</protein>
<keyword evidence="3" id="KW-0663">Pyridoxal phosphate</keyword>
<evidence type="ECO:0000313" key="4">
    <source>
        <dbReference type="EMBL" id="TGM04666.1"/>
    </source>
</evidence>